<reference evidence="2" key="1">
    <citation type="journal article" date="2022" name="Nat. Commun.">
        <title>Chromosome evolution and the genetic basis of agronomically important traits in greater yam.</title>
        <authorList>
            <person name="Bredeson J.V."/>
            <person name="Lyons J.B."/>
            <person name="Oniyinde I.O."/>
            <person name="Okereke N.R."/>
            <person name="Kolade O."/>
            <person name="Nnabue I."/>
            <person name="Nwadili C.O."/>
            <person name="Hribova E."/>
            <person name="Parker M."/>
            <person name="Nwogha J."/>
            <person name="Shu S."/>
            <person name="Carlson J."/>
            <person name="Kariba R."/>
            <person name="Muthemba S."/>
            <person name="Knop K."/>
            <person name="Barton G.J."/>
            <person name="Sherwood A.V."/>
            <person name="Lopez-Montes A."/>
            <person name="Asiedu R."/>
            <person name="Jamnadass R."/>
            <person name="Muchugi A."/>
            <person name="Goodstein D."/>
            <person name="Egesi C.N."/>
            <person name="Featherston J."/>
            <person name="Asfaw A."/>
            <person name="Simpson G.G."/>
            <person name="Dolezel J."/>
            <person name="Hendre P.S."/>
            <person name="Van Deynze A."/>
            <person name="Kumar P.L."/>
            <person name="Obidiegwu J.E."/>
            <person name="Bhattacharjee R."/>
            <person name="Rokhsar D.S."/>
        </authorList>
    </citation>
    <scope>NUCLEOTIDE SEQUENCE [LARGE SCALE GENOMIC DNA]</scope>
    <source>
        <strain evidence="2">cv. TDa95/00328</strain>
    </source>
</reference>
<gene>
    <name evidence="1" type="ORF">IHE45_10G023700</name>
</gene>
<dbReference type="Proteomes" id="UP000827976">
    <property type="component" value="Chromosome 10"/>
</dbReference>
<protein>
    <submittedName>
        <fullName evidence="1">P-loop containing nucleoside triphosphate hydrolase protein</fullName>
    </submittedName>
</protein>
<proteinExistence type="predicted"/>
<comment type="caution">
    <text evidence="1">The sequence shown here is derived from an EMBL/GenBank/DDBJ whole genome shotgun (WGS) entry which is preliminary data.</text>
</comment>
<evidence type="ECO:0000313" key="2">
    <source>
        <dbReference type="Proteomes" id="UP000827976"/>
    </source>
</evidence>
<accession>A0ACB7VA71</accession>
<sequence length="170" mass="18525">MCHGSLTIELGDWVNFITGQNGSAKSAILAALCVAFGCRAKGTQRASSLKDFIKNGCNYAAIFVEIKNQGEEAFKHETYGDLIILERRITESTSSTILKDYQERKVATRRDELRELVEHFNDIVDSDKLQASEKSQKSHAILGRSAANGIVSDQGVRPAAGSEKFGATGK</sequence>
<keyword evidence="2" id="KW-1185">Reference proteome</keyword>
<evidence type="ECO:0000313" key="1">
    <source>
        <dbReference type="EMBL" id="KAH7670394.1"/>
    </source>
</evidence>
<dbReference type="EMBL" id="CM037020">
    <property type="protein sequence ID" value="KAH7670394.1"/>
    <property type="molecule type" value="Genomic_DNA"/>
</dbReference>
<organism evidence="1 2">
    <name type="scientific">Dioscorea alata</name>
    <name type="common">Purple yam</name>
    <dbReference type="NCBI Taxonomy" id="55571"/>
    <lineage>
        <taxon>Eukaryota</taxon>
        <taxon>Viridiplantae</taxon>
        <taxon>Streptophyta</taxon>
        <taxon>Embryophyta</taxon>
        <taxon>Tracheophyta</taxon>
        <taxon>Spermatophyta</taxon>
        <taxon>Magnoliopsida</taxon>
        <taxon>Liliopsida</taxon>
        <taxon>Dioscoreales</taxon>
        <taxon>Dioscoreaceae</taxon>
        <taxon>Dioscorea</taxon>
    </lineage>
</organism>
<name>A0ACB7VA71_DIOAL</name>
<keyword evidence="1" id="KW-0378">Hydrolase</keyword>